<comment type="subunit">
    <text evidence="6">Homotrimer.</text>
</comment>
<keyword evidence="1 6" id="KW-0479">Metal-binding</keyword>
<dbReference type="InterPro" id="IPR007342">
    <property type="entry name" value="PsuG"/>
</dbReference>
<organism evidence="7 8">
    <name type="scientific">Elstera cyanobacteriorum</name>
    <dbReference type="NCBI Taxonomy" id="2022747"/>
    <lineage>
        <taxon>Bacteria</taxon>
        <taxon>Pseudomonadati</taxon>
        <taxon>Pseudomonadota</taxon>
        <taxon>Alphaproteobacteria</taxon>
        <taxon>Rhodospirillales</taxon>
        <taxon>Rhodospirillaceae</taxon>
        <taxon>Elstera</taxon>
    </lineage>
</organism>
<keyword evidence="4 6" id="KW-0456">Lyase</keyword>
<dbReference type="GO" id="GO:0005737">
    <property type="term" value="C:cytoplasm"/>
    <property type="evidence" value="ECO:0007669"/>
    <property type="project" value="TreeGrafter"/>
</dbReference>
<dbReference type="RefSeq" id="WP_094407698.1">
    <property type="nucleotide sequence ID" value="NZ_BMJZ01000009.1"/>
</dbReference>
<dbReference type="Pfam" id="PF04227">
    <property type="entry name" value="Indigoidine_A"/>
    <property type="match status" value="1"/>
</dbReference>
<dbReference type="Gene3D" id="3.40.1790.10">
    <property type="entry name" value="Indigoidine synthase domain"/>
    <property type="match status" value="1"/>
</dbReference>
<evidence type="ECO:0000256" key="2">
    <source>
        <dbReference type="ARBA" id="ARBA00022801"/>
    </source>
</evidence>
<feature type="active site" description="Proton donor" evidence="6">
    <location>
        <position position="27"/>
    </location>
</feature>
<dbReference type="GO" id="GO:0004730">
    <property type="term" value="F:pseudouridylate synthase activity"/>
    <property type="evidence" value="ECO:0007669"/>
    <property type="project" value="UniProtKB-UniRule"/>
</dbReference>
<evidence type="ECO:0000256" key="6">
    <source>
        <dbReference type="HAMAP-Rule" id="MF_01876"/>
    </source>
</evidence>
<reference evidence="7 8" key="1">
    <citation type="submission" date="2017-07" db="EMBL/GenBank/DDBJ databases">
        <title>Elstera cyanobacteriorum sp. nov., a novel bacterium isolated from cyanobacterial aggregates in a eutrophic lake.</title>
        <authorList>
            <person name="Cai H."/>
        </authorList>
    </citation>
    <scope>NUCLEOTIDE SEQUENCE [LARGE SCALE GENOMIC DNA]</scope>
    <source>
        <strain evidence="7 8">TH019</strain>
    </source>
</reference>
<proteinExistence type="inferred from homology"/>
<feature type="binding site" evidence="6">
    <location>
        <position position="88"/>
    </location>
    <ligand>
        <name>substrate</name>
    </ligand>
</feature>
<keyword evidence="5 6" id="KW-0326">Glycosidase</keyword>
<comment type="cofactor">
    <cofactor evidence="6">
        <name>Mn(2+)</name>
        <dbReference type="ChEBI" id="CHEBI:29035"/>
    </cofactor>
    <text evidence="6">Binds 1 Mn(2+) ion per subunit.</text>
</comment>
<feature type="binding site" evidence="6">
    <location>
        <begin position="142"/>
        <end position="144"/>
    </location>
    <ligand>
        <name>substrate</name>
    </ligand>
</feature>
<dbReference type="GO" id="GO:0046113">
    <property type="term" value="P:nucleobase catabolic process"/>
    <property type="evidence" value="ECO:0007669"/>
    <property type="project" value="UniProtKB-UniRule"/>
</dbReference>
<dbReference type="InterPro" id="IPR022830">
    <property type="entry name" value="Indigdn_synthA-like"/>
</dbReference>
<feature type="binding site" evidence="6">
    <location>
        <position position="140"/>
    </location>
    <ligand>
        <name>Mn(2+)</name>
        <dbReference type="ChEBI" id="CHEBI:29035"/>
    </ligand>
</feature>
<dbReference type="SUPFAM" id="SSF110581">
    <property type="entry name" value="Indigoidine synthase A-like"/>
    <property type="match status" value="1"/>
</dbReference>
<dbReference type="GO" id="GO:0016798">
    <property type="term" value="F:hydrolase activity, acting on glycosyl bonds"/>
    <property type="evidence" value="ECO:0007669"/>
    <property type="project" value="UniProtKB-KW"/>
</dbReference>
<evidence type="ECO:0000256" key="1">
    <source>
        <dbReference type="ARBA" id="ARBA00022723"/>
    </source>
</evidence>
<dbReference type="AlphaFoldDB" id="A0A255XU60"/>
<evidence type="ECO:0000313" key="8">
    <source>
        <dbReference type="Proteomes" id="UP000216361"/>
    </source>
</evidence>
<gene>
    <name evidence="6" type="primary">psuG</name>
    <name evidence="7" type="ORF">CHR90_04005</name>
</gene>
<comment type="caution">
    <text evidence="7">The sequence shown here is derived from an EMBL/GenBank/DDBJ whole genome shotgun (WGS) entry which is preliminary data.</text>
</comment>
<comment type="catalytic activity">
    <reaction evidence="6">
        <text>D-ribose 5-phosphate + uracil = psi-UMP + H2O</text>
        <dbReference type="Rhea" id="RHEA:18337"/>
        <dbReference type="ChEBI" id="CHEBI:15377"/>
        <dbReference type="ChEBI" id="CHEBI:17568"/>
        <dbReference type="ChEBI" id="CHEBI:58380"/>
        <dbReference type="ChEBI" id="CHEBI:78346"/>
        <dbReference type="EC" id="4.2.1.70"/>
    </reaction>
</comment>
<dbReference type="EC" id="4.2.1.70" evidence="6"/>
<sequence length="309" mass="31762">MSLPAAVRLLPEVADALADGRPVVALESTIIAHGMPYPQNVETARRVEGIIRDGGAVPATIAVIDGALQVGLDAPLLERIGTAPDVLKLSRRDLPIALATRKLGATTVATTMIGAALAGIKIFVTGGIGGVHRGAEDSFDISADLTELGRTNVGVVCAGAKSILDLPKTLETLETLGVPVIGYQTDRFPPFYARTSDLPVDHRAETAQEIAAILTAKWSLGLDGGAVIANPAPEATALPPAEVEAYIAQAVAEARAQGIKGKAETPFLLKRIAELSGGRSLAANIALVENNARLGAAVAVALAGRRAFG</sequence>
<accession>A0A255XU60</accession>
<evidence type="ECO:0000313" key="7">
    <source>
        <dbReference type="EMBL" id="OYQ20547.1"/>
    </source>
</evidence>
<comment type="similarity">
    <text evidence="6">Belongs to the pseudouridine-5'-phosphate glycosidase family.</text>
</comment>
<dbReference type="EMBL" id="NOXS01000027">
    <property type="protein sequence ID" value="OYQ20547.1"/>
    <property type="molecule type" value="Genomic_DNA"/>
</dbReference>
<protein>
    <recommendedName>
        <fullName evidence="6">Pseudouridine-5'-phosphate glycosidase</fullName>
        <shortName evidence="6">PsiMP glycosidase</shortName>
        <ecNumber evidence="6">4.2.1.70</ecNumber>
    </recommendedName>
</protein>
<feature type="active site" description="Nucleophile" evidence="6">
    <location>
        <position position="161"/>
    </location>
</feature>
<comment type="function">
    <text evidence="6">Catalyzes the reversible cleavage of pseudouridine 5'-phosphate (PsiMP) to ribose 5-phosphate and uracil. Functions biologically in the cleavage direction, as part of a pseudouridine degradation pathway.</text>
</comment>
<keyword evidence="2 6" id="KW-0378">Hydrolase</keyword>
<dbReference type="HAMAP" id="MF_01876">
    <property type="entry name" value="PsiMP_glycosidase"/>
    <property type="match status" value="1"/>
</dbReference>
<keyword evidence="8" id="KW-1185">Reference proteome</keyword>
<dbReference type="PANTHER" id="PTHR42909:SF1">
    <property type="entry name" value="CARBOHYDRATE KINASE PFKB DOMAIN-CONTAINING PROTEIN"/>
    <property type="match status" value="1"/>
</dbReference>
<dbReference type="GO" id="GO:0046872">
    <property type="term" value="F:metal ion binding"/>
    <property type="evidence" value="ECO:0007669"/>
    <property type="project" value="UniProtKB-KW"/>
</dbReference>
<evidence type="ECO:0000256" key="4">
    <source>
        <dbReference type="ARBA" id="ARBA00023239"/>
    </source>
</evidence>
<evidence type="ECO:0000256" key="5">
    <source>
        <dbReference type="ARBA" id="ARBA00023295"/>
    </source>
</evidence>
<keyword evidence="3 6" id="KW-0464">Manganese</keyword>
<name>A0A255XU60_9PROT</name>
<dbReference type="OrthoDB" id="9805870at2"/>
<dbReference type="Proteomes" id="UP000216361">
    <property type="component" value="Unassembled WGS sequence"/>
</dbReference>
<dbReference type="PANTHER" id="PTHR42909">
    <property type="entry name" value="ZGC:136858"/>
    <property type="match status" value="1"/>
</dbReference>
<evidence type="ECO:0000256" key="3">
    <source>
        <dbReference type="ARBA" id="ARBA00023211"/>
    </source>
</evidence>
<feature type="binding site" evidence="6">
    <location>
        <position position="108"/>
    </location>
    <ligand>
        <name>substrate</name>
    </ligand>
</feature>